<accession>A0A0H5PWW5</accession>
<protein>
    <recommendedName>
        <fullName evidence="1">Exonuclease VII large subunit C-terminal domain-containing protein</fullName>
    </recommendedName>
</protein>
<dbReference type="AlphaFoldDB" id="A0A0H5PWW5"/>
<dbReference type="NCBIfam" id="TIGR00237">
    <property type="entry name" value="xseA"/>
    <property type="match status" value="1"/>
</dbReference>
<dbReference type="InterPro" id="IPR003753">
    <property type="entry name" value="Exonuc_VII_L"/>
</dbReference>
<feature type="domain" description="Exonuclease VII large subunit C-terminal" evidence="1">
    <location>
        <begin position="50"/>
        <end position="339"/>
    </location>
</feature>
<organism evidence="2">
    <name type="scientific">uncultured prokaryote</name>
    <dbReference type="NCBI Taxonomy" id="198431"/>
    <lineage>
        <taxon>unclassified sequences</taxon>
        <taxon>environmental samples</taxon>
    </lineage>
</organism>
<sequence>MKVLLKVSVTFHEQYGYSLTVSDIDAAFSMGEMARRRQEIIRQLEEDGVIDLNRQLPLPRPLRRIAVVSSAGAAGYGDFSKQLRESGFHFVTRLFAATMQGGGVEASIIAALNDIAAEAEEWDCVAIIRGGGAVTDLNGFDTYLLAANIAQFPLPVLSGIGHDRDETVVDRVAHTHLKTPTAVAQFIIDGMASEAEHLRQLATRLQLAAENRLALQRRRFDAVARRFERAAHQYSHQQHARLLRIFAKMQLATAERLRHLRHRHEALPPLLRQYTENILTGHRQKLSLAQKTLQMAAPERILKLGFSITTDANGRVLHSPDDIAAGAIVYTQLKNGVMSSVKTDVQQESCTLSHKQ</sequence>
<evidence type="ECO:0000259" key="1">
    <source>
        <dbReference type="Pfam" id="PF02601"/>
    </source>
</evidence>
<dbReference type="InterPro" id="IPR020579">
    <property type="entry name" value="Exonuc_VII_lsu_C"/>
</dbReference>
<name>A0A0H5PWW5_9ZZZZ</name>
<dbReference type="Pfam" id="PF02601">
    <property type="entry name" value="Exonuc_VII_L"/>
    <property type="match status" value="1"/>
</dbReference>
<dbReference type="GO" id="GO:0006308">
    <property type="term" value="P:DNA catabolic process"/>
    <property type="evidence" value="ECO:0007669"/>
    <property type="project" value="InterPro"/>
</dbReference>
<dbReference type="GO" id="GO:0009318">
    <property type="term" value="C:exodeoxyribonuclease VII complex"/>
    <property type="evidence" value="ECO:0007669"/>
    <property type="project" value="InterPro"/>
</dbReference>
<reference evidence="2" key="2">
    <citation type="submission" date="2015-07" db="EMBL/GenBank/DDBJ databases">
        <title>Plasmids, circular viruses and viroids from rat gut.</title>
        <authorList>
            <person name="Jorgensen T.J."/>
            <person name="Hansen M.A."/>
            <person name="Xu Z."/>
            <person name="Tabak M.A."/>
            <person name="Sorensen S.J."/>
            <person name="Hansen L.H."/>
        </authorList>
    </citation>
    <scope>NUCLEOTIDE SEQUENCE</scope>
    <source>
        <strain evidence="2">RGRH0146</strain>
    </source>
</reference>
<reference evidence="2" key="1">
    <citation type="submission" date="2015-06" db="EMBL/GenBank/DDBJ databases">
        <authorList>
            <person name="Joergensen T."/>
        </authorList>
    </citation>
    <scope>NUCLEOTIDE SEQUENCE</scope>
    <source>
        <strain evidence="2">RGRH0146</strain>
    </source>
</reference>
<dbReference type="EMBL" id="LN852836">
    <property type="protein sequence ID" value="CRY94073.1"/>
    <property type="molecule type" value="Genomic_DNA"/>
</dbReference>
<dbReference type="PANTHER" id="PTHR30008">
    <property type="entry name" value="EXODEOXYRIBONUCLEASE 7 LARGE SUBUNIT"/>
    <property type="match status" value="1"/>
</dbReference>
<proteinExistence type="predicted"/>
<dbReference type="PANTHER" id="PTHR30008:SF0">
    <property type="entry name" value="EXODEOXYRIBONUCLEASE 7 LARGE SUBUNIT"/>
    <property type="match status" value="1"/>
</dbReference>
<dbReference type="GO" id="GO:0008855">
    <property type="term" value="F:exodeoxyribonuclease VII activity"/>
    <property type="evidence" value="ECO:0007669"/>
    <property type="project" value="InterPro"/>
</dbReference>
<evidence type="ECO:0000313" key="2">
    <source>
        <dbReference type="EMBL" id="CRY94073.1"/>
    </source>
</evidence>